<sequence length="395" mass="44062">MKTADHLRSLISDLENYEKELKEKVQQKEAELDLLLRKVLSEKSTKVSFCNTSSNAENPCEFATASSAFQLRISRNPIKREVKDNMVRSPSPCLTGEKRRLNPSTVSTTISSKPVESVKDCNSNNYFQDPQDDSGLININEVSSISRASNDISMDSGCPTEAEVLLTTGLTEKSRPTTRRVRFVSRSPQIASSDLNKDKEIHMKPEKILKGKPRSTPMPNSKTFRNSSLQSLQNDDKANECCASPVGIVSKSQRIINKENNNTLPNNINDHEDKPCYIRQDQKQRGPKGPSEDSRCIKDKTDNISSDVLLPRLSSLRESDTTRPIQRRVDGIPSQQQQQRQQQKRNRSSDLIVKTPRISASRSVSAARTQIASSVQQEGRGAGIVLACGPTLFFD</sequence>
<dbReference type="EMBL" id="NBCO01000017">
    <property type="protein sequence ID" value="ORC88372.1"/>
    <property type="molecule type" value="Genomic_DNA"/>
</dbReference>
<feature type="compositionally biased region" description="Polar residues" evidence="2">
    <location>
        <begin position="217"/>
        <end position="233"/>
    </location>
</feature>
<protein>
    <submittedName>
        <fullName evidence="3">Uncharacterized protein</fullName>
    </submittedName>
</protein>
<feature type="region of interest" description="Disordered" evidence="2">
    <location>
        <begin position="204"/>
        <end position="236"/>
    </location>
</feature>
<name>A0A1X0NUL8_9TRYP</name>
<feature type="region of interest" description="Disordered" evidence="2">
    <location>
        <begin position="312"/>
        <end position="351"/>
    </location>
</feature>
<comment type="caution">
    <text evidence="3">The sequence shown here is derived from an EMBL/GenBank/DDBJ whole genome shotgun (WGS) entry which is preliminary data.</text>
</comment>
<proteinExistence type="predicted"/>
<organism evidence="3 4">
    <name type="scientific">Trypanosoma theileri</name>
    <dbReference type="NCBI Taxonomy" id="67003"/>
    <lineage>
        <taxon>Eukaryota</taxon>
        <taxon>Discoba</taxon>
        <taxon>Euglenozoa</taxon>
        <taxon>Kinetoplastea</taxon>
        <taxon>Metakinetoplastina</taxon>
        <taxon>Trypanosomatida</taxon>
        <taxon>Trypanosomatidae</taxon>
        <taxon>Trypanosoma</taxon>
    </lineage>
</organism>
<dbReference type="RefSeq" id="XP_028882438.1">
    <property type="nucleotide sequence ID" value="XM_029026323.1"/>
</dbReference>
<evidence type="ECO:0000313" key="3">
    <source>
        <dbReference type="EMBL" id="ORC88372.1"/>
    </source>
</evidence>
<dbReference type="VEuPathDB" id="TriTrypDB:TM35_000172440"/>
<gene>
    <name evidence="3" type="ORF">TM35_000172440</name>
</gene>
<evidence type="ECO:0000256" key="1">
    <source>
        <dbReference type="SAM" id="Coils"/>
    </source>
</evidence>
<evidence type="ECO:0000256" key="2">
    <source>
        <dbReference type="SAM" id="MobiDB-lite"/>
    </source>
</evidence>
<accession>A0A1X0NUL8</accession>
<dbReference type="GeneID" id="39986103"/>
<reference evidence="3 4" key="1">
    <citation type="submission" date="2017-03" db="EMBL/GenBank/DDBJ databases">
        <title>An alternative strategy for trypanosome survival in the mammalian bloodstream revealed through genome and transcriptome analysis of the ubiquitous bovine parasite Trypanosoma (Megatrypanum) theileri.</title>
        <authorList>
            <person name="Kelly S."/>
            <person name="Ivens A."/>
            <person name="Mott A."/>
            <person name="O'Neill E."/>
            <person name="Emms D."/>
            <person name="Macleod O."/>
            <person name="Voorheis P."/>
            <person name="Matthews J."/>
            <person name="Matthews K."/>
            <person name="Carrington M."/>
        </authorList>
    </citation>
    <scope>NUCLEOTIDE SEQUENCE [LARGE SCALE GENOMIC DNA]</scope>
    <source>
        <strain evidence="3">Edinburgh</strain>
    </source>
</reference>
<feature type="coiled-coil region" evidence="1">
    <location>
        <begin position="4"/>
        <end position="38"/>
    </location>
</feature>
<dbReference type="AlphaFoldDB" id="A0A1X0NUL8"/>
<dbReference type="OrthoDB" id="248703at2759"/>
<dbReference type="Proteomes" id="UP000192257">
    <property type="component" value="Unassembled WGS sequence"/>
</dbReference>
<feature type="region of interest" description="Disordered" evidence="2">
    <location>
        <begin position="280"/>
        <end position="300"/>
    </location>
</feature>
<keyword evidence="4" id="KW-1185">Reference proteome</keyword>
<keyword evidence="1" id="KW-0175">Coiled coil</keyword>
<evidence type="ECO:0000313" key="4">
    <source>
        <dbReference type="Proteomes" id="UP000192257"/>
    </source>
</evidence>